<dbReference type="Gene3D" id="3.60.10.10">
    <property type="entry name" value="Endonuclease/exonuclease/phosphatase"/>
    <property type="match status" value="1"/>
</dbReference>
<keyword evidence="3" id="KW-0269">Exonuclease</keyword>
<comment type="caution">
    <text evidence="3">The sequence shown here is derived from an EMBL/GenBank/DDBJ whole genome shotgun (WGS) entry which is preliminary data.</text>
</comment>
<gene>
    <name evidence="3" type="ORF">MALL_0151</name>
</gene>
<dbReference type="AlphaFoldDB" id="D4XUZ4"/>
<feature type="signal peptide" evidence="2">
    <location>
        <begin position="1"/>
        <end position="25"/>
    </location>
</feature>
<keyword evidence="2" id="KW-0732">Signal</keyword>
<feature type="region of interest" description="Disordered" evidence="1">
    <location>
        <begin position="39"/>
        <end position="72"/>
    </location>
</feature>
<dbReference type="OrthoDB" id="403989at2"/>
<evidence type="ECO:0000256" key="2">
    <source>
        <dbReference type="SAM" id="SignalP"/>
    </source>
</evidence>
<protein>
    <submittedName>
        <fullName evidence="3">Endonuclease/exonuclease/phosphatase family protein</fullName>
    </submittedName>
</protein>
<dbReference type="EMBL" id="ADNC01000002">
    <property type="protein sequence ID" value="EFF41828.1"/>
    <property type="molecule type" value="Genomic_DNA"/>
</dbReference>
<feature type="chain" id="PRO_5003067777" evidence="2">
    <location>
        <begin position="26"/>
        <end position="431"/>
    </location>
</feature>
<dbReference type="Proteomes" id="UP000004757">
    <property type="component" value="Unassembled WGS sequence"/>
</dbReference>
<keyword evidence="3" id="KW-0255">Endonuclease</keyword>
<dbReference type="STRING" id="747682.MALL_0151"/>
<dbReference type="PROSITE" id="PS51257">
    <property type="entry name" value="PROKAR_LIPOPROTEIN"/>
    <property type="match status" value="1"/>
</dbReference>
<keyword evidence="3" id="KW-0378">Hydrolase</keyword>
<sequence length="431" mass="48867">MRKNKLFKHILFTPTILLSPLFLSACAIKNPFTKKVEQPVETTNNKTEVEKTTSTKPTTTNNINENKNTNISENTINKNSLNKEILVGHWNVLNYGSSRTTSQSSKVYALSSIIQNSNFDLIGLTEINYNQADKVQLIIDELNKTNPEIKWNYVFQPVSEADLSNSSTNTKEQVAIVYKETVFQPNAFSNNKKGDSFAGEFKGINTQNALMYRRPLYGHNFKLVNTDKTFTFIFGHFDSPGVGSKEKSLSSRNFNYDGLDYSVKNSMGEQEALEAMELHDAMAYFDGIDGNSTILFGGDTNIKYENNDLFKKSEQAGYKLLYNDSKLTGSDKYATSLRSPRSADFVENDGYAEPYDKILFKEAEGVDVVSEKENPELMFKIDLINAFNKNYLNKEKYQELLKNENKNLNTNVKLIRSISDHVPVFAKIIIK</sequence>
<evidence type="ECO:0000313" key="3">
    <source>
        <dbReference type="EMBL" id="EFF41828.1"/>
    </source>
</evidence>
<dbReference type="CDD" id="cd10283">
    <property type="entry name" value="MnuA_DNase1-like"/>
    <property type="match status" value="1"/>
</dbReference>
<accession>D4XUZ4</accession>
<evidence type="ECO:0000256" key="1">
    <source>
        <dbReference type="SAM" id="MobiDB-lite"/>
    </source>
</evidence>
<proteinExistence type="predicted"/>
<name>D4XUZ4_9BACT</name>
<dbReference type="NCBIfam" id="NF045851">
    <property type="entry name" value="mem_nucl_MnuA"/>
    <property type="match status" value="1"/>
</dbReference>
<organism evidence="3 4">
    <name type="scientific">Mycoplasmopsis alligatoris A21JP2</name>
    <dbReference type="NCBI Taxonomy" id="747682"/>
    <lineage>
        <taxon>Bacteria</taxon>
        <taxon>Bacillati</taxon>
        <taxon>Mycoplasmatota</taxon>
        <taxon>Mycoplasmoidales</taxon>
        <taxon>Metamycoplasmataceae</taxon>
        <taxon>Mycoplasmopsis</taxon>
    </lineage>
</organism>
<keyword evidence="4" id="KW-1185">Reference proteome</keyword>
<evidence type="ECO:0000313" key="4">
    <source>
        <dbReference type="Proteomes" id="UP000004757"/>
    </source>
</evidence>
<keyword evidence="3" id="KW-0540">Nuclease</keyword>
<dbReference type="GO" id="GO:0004527">
    <property type="term" value="F:exonuclease activity"/>
    <property type="evidence" value="ECO:0007669"/>
    <property type="project" value="UniProtKB-KW"/>
</dbReference>
<feature type="compositionally biased region" description="Low complexity" evidence="1">
    <location>
        <begin position="54"/>
        <end position="72"/>
    </location>
</feature>
<dbReference type="eggNOG" id="COG2374">
    <property type="taxonomic scope" value="Bacteria"/>
</dbReference>
<dbReference type="InterPro" id="IPR036691">
    <property type="entry name" value="Endo/exonu/phosph_ase_sf"/>
</dbReference>
<dbReference type="RefSeq" id="WP_005683104.1">
    <property type="nucleotide sequence ID" value="NZ_ADNC01000002.1"/>
</dbReference>
<reference evidence="3 4" key="1">
    <citation type="submission" date="2010-03" db="EMBL/GenBank/DDBJ databases">
        <authorList>
            <person name="Glass J.I."/>
            <person name="Benders G.A."/>
            <person name="Durkin A.S."/>
            <person name="Farmerie W.G."/>
            <person name="Hlavinka K."/>
            <person name="Hostetler J."/>
            <person name="Jackson J."/>
            <person name="May M.A."/>
            <person name="Miller R.H."/>
            <person name="Paralanov V."/>
            <person name="Radune D."/>
            <person name="Szczypinski B."/>
            <person name="Brown D.R."/>
        </authorList>
    </citation>
    <scope>NUCLEOTIDE SEQUENCE [LARGE SCALE GENOMIC DNA]</scope>
    <source>
        <strain evidence="3 4">A21JP2</strain>
    </source>
</reference>
<dbReference type="GO" id="GO:0004519">
    <property type="term" value="F:endonuclease activity"/>
    <property type="evidence" value="ECO:0007669"/>
    <property type="project" value="UniProtKB-KW"/>
</dbReference>
<dbReference type="SUPFAM" id="SSF56219">
    <property type="entry name" value="DNase I-like"/>
    <property type="match status" value="1"/>
</dbReference>